<dbReference type="OrthoDB" id="9801899at2"/>
<dbReference type="STRING" id="1173111.SAMN05444955_10631"/>
<organism evidence="2 3">
    <name type="scientific">Lihuaxuella thermophila</name>
    <dbReference type="NCBI Taxonomy" id="1173111"/>
    <lineage>
        <taxon>Bacteria</taxon>
        <taxon>Bacillati</taxon>
        <taxon>Bacillota</taxon>
        <taxon>Bacilli</taxon>
        <taxon>Bacillales</taxon>
        <taxon>Thermoactinomycetaceae</taxon>
        <taxon>Lihuaxuella</taxon>
    </lineage>
</organism>
<dbReference type="Gene3D" id="3.90.550.10">
    <property type="entry name" value="Spore Coat Polysaccharide Biosynthesis Protein SpsA, Chain A"/>
    <property type="match status" value="1"/>
</dbReference>
<dbReference type="AlphaFoldDB" id="A0A1H8DXI1"/>
<feature type="domain" description="Nucleotidyl transferase" evidence="1">
    <location>
        <begin position="3"/>
        <end position="223"/>
    </location>
</feature>
<evidence type="ECO:0000259" key="1">
    <source>
        <dbReference type="Pfam" id="PF00483"/>
    </source>
</evidence>
<dbReference type="GO" id="GO:0016740">
    <property type="term" value="F:transferase activity"/>
    <property type="evidence" value="ECO:0007669"/>
    <property type="project" value="UniProtKB-KW"/>
</dbReference>
<dbReference type="Proteomes" id="UP000199695">
    <property type="component" value="Unassembled WGS sequence"/>
</dbReference>
<dbReference type="InterPro" id="IPR005835">
    <property type="entry name" value="NTP_transferase_dom"/>
</dbReference>
<sequence>MDAVVMTGGKGTRMTPYTKVLPKGLLPIGKQPILEIIVKQLRYYGFDRLTMACGYLAPLIQTYFGDGSSWNVKIRYQVEDHPLGTVGALKNIKHLSQPFLVINCDVLTTLNFKEFWEFHCKGDSLLTIASQEKKIPIHLGVLQTQGDRVIDFVEKPVLMAHVNMGIYMMEPEILRYIPENQFFDIPDLIRALLADNQKIRHFANTAYWHDIGRPEDYHHADEEFPEIKDQLLPGEQR</sequence>
<protein>
    <submittedName>
        <fullName evidence="2">Nucleotidyl transferase</fullName>
    </submittedName>
</protein>
<dbReference type="PANTHER" id="PTHR22572">
    <property type="entry name" value="SUGAR-1-PHOSPHATE GUANYL TRANSFERASE"/>
    <property type="match status" value="1"/>
</dbReference>
<keyword evidence="2" id="KW-0808">Transferase</keyword>
<keyword evidence="3" id="KW-1185">Reference proteome</keyword>
<dbReference type="RefSeq" id="WP_089967087.1">
    <property type="nucleotide sequence ID" value="NZ_FOCQ01000006.1"/>
</dbReference>
<evidence type="ECO:0000313" key="3">
    <source>
        <dbReference type="Proteomes" id="UP000199695"/>
    </source>
</evidence>
<proteinExistence type="predicted"/>
<dbReference type="SUPFAM" id="SSF53448">
    <property type="entry name" value="Nucleotide-diphospho-sugar transferases"/>
    <property type="match status" value="1"/>
</dbReference>
<name>A0A1H8DXI1_9BACL</name>
<accession>A0A1H8DXI1</accession>
<dbReference type="InterPro" id="IPR029044">
    <property type="entry name" value="Nucleotide-diphossugar_trans"/>
</dbReference>
<reference evidence="2 3" key="1">
    <citation type="submission" date="2016-10" db="EMBL/GenBank/DDBJ databases">
        <authorList>
            <person name="de Groot N.N."/>
        </authorList>
    </citation>
    <scope>NUCLEOTIDE SEQUENCE [LARGE SCALE GENOMIC DNA]</scope>
    <source>
        <strain evidence="2 3">DSM 46701</strain>
    </source>
</reference>
<dbReference type="InterPro" id="IPR050486">
    <property type="entry name" value="Mannose-1P_guanyltransferase"/>
</dbReference>
<dbReference type="Pfam" id="PF00483">
    <property type="entry name" value="NTP_transferase"/>
    <property type="match status" value="1"/>
</dbReference>
<gene>
    <name evidence="2" type="ORF">SAMN05444955_10631</name>
</gene>
<evidence type="ECO:0000313" key="2">
    <source>
        <dbReference type="EMBL" id="SEN12031.1"/>
    </source>
</evidence>
<dbReference type="EMBL" id="FOCQ01000006">
    <property type="protein sequence ID" value="SEN12031.1"/>
    <property type="molecule type" value="Genomic_DNA"/>
</dbReference>